<dbReference type="EMBL" id="GBRH01283417">
    <property type="protein sequence ID" value="JAD14478.1"/>
    <property type="molecule type" value="Transcribed_RNA"/>
</dbReference>
<protein>
    <submittedName>
        <fullName evidence="1">Uncharacterized protein</fullName>
    </submittedName>
</protein>
<dbReference type="AlphaFoldDB" id="A0A0A8XPE2"/>
<accession>A0A0A8XPE2</accession>
<proteinExistence type="predicted"/>
<evidence type="ECO:0000313" key="1">
    <source>
        <dbReference type="EMBL" id="JAD14478.1"/>
    </source>
</evidence>
<reference evidence="1" key="2">
    <citation type="journal article" date="2015" name="Data Brief">
        <title>Shoot transcriptome of the giant reed, Arundo donax.</title>
        <authorList>
            <person name="Barrero R.A."/>
            <person name="Guerrero F.D."/>
            <person name="Moolhuijzen P."/>
            <person name="Goolsby J.A."/>
            <person name="Tidwell J."/>
            <person name="Bellgard S.E."/>
            <person name="Bellgard M.I."/>
        </authorList>
    </citation>
    <scope>NUCLEOTIDE SEQUENCE</scope>
    <source>
        <tissue evidence="1">Shoot tissue taken approximately 20 cm above the soil surface</tissue>
    </source>
</reference>
<sequence length="93" mass="9903">MPLRQSFCSFPEPDKPTGVLLLGLGLGGDFLAAIGGCDDGEHLGVALESGLLQRRGGIVLEHSAAEDEADAVGLHVPRRPRHLRPQHRHRPGA</sequence>
<name>A0A0A8XPE2_ARUDO</name>
<organism evidence="1">
    <name type="scientific">Arundo donax</name>
    <name type="common">Giant reed</name>
    <name type="synonym">Donax arundinaceus</name>
    <dbReference type="NCBI Taxonomy" id="35708"/>
    <lineage>
        <taxon>Eukaryota</taxon>
        <taxon>Viridiplantae</taxon>
        <taxon>Streptophyta</taxon>
        <taxon>Embryophyta</taxon>
        <taxon>Tracheophyta</taxon>
        <taxon>Spermatophyta</taxon>
        <taxon>Magnoliopsida</taxon>
        <taxon>Liliopsida</taxon>
        <taxon>Poales</taxon>
        <taxon>Poaceae</taxon>
        <taxon>PACMAD clade</taxon>
        <taxon>Arundinoideae</taxon>
        <taxon>Arundineae</taxon>
        <taxon>Arundo</taxon>
    </lineage>
</organism>
<reference evidence="1" key="1">
    <citation type="submission" date="2014-09" db="EMBL/GenBank/DDBJ databases">
        <authorList>
            <person name="Magalhaes I.L.F."/>
            <person name="Oliveira U."/>
            <person name="Santos F.R."/>
            <person name="Vidigal T.H.D.A."/>
            <person name="Brescovit A.D."/>
            <person name="Santos A.J."/>
        </authorList>
    </citation>
    <scope>NUCLEOTIDE SEQUENCE</scope>
    <source>
        <tissue evidence="1">Shoot tissue taken approximately 20 cm above the soil surface</tissue>
    </source>
</reference>